<keyword evidence="2" id="KW-0812">Transmembrane</keyword>
<protein>
    <submittedName>
        <fullName evidence="3">Uncharacterized protein</fullName>
    </submittedName>
</protein>
<accession>A0A543F732</accession>
<feature type="region of interest" description="Disordered" evidence="1">
    <location>
        <begin position="214"/>
        <end position="245"/>
    </location>
</feature>
<comment type="caution">
    <text evidence="3">The sequence shown here is derived from an EMBL/GenBank/DDBJ whole genome shotgun (WGS) entry which is preliminary data.</text>
</comment>
<keyword evidence="4" id="KW-1185">Reference proteome</keyword>
<organism evidence="3 4">
    <name type="scientific">Nocardia bhagyanarayanae</name>
    <dbReference type="NCBI Taxonomy" id="1215925"/>
    <lineage>
        <taxon>Bacteria</taxon>
        <taxon>Bacillati</taxon>
        <taxon>Actinomycetota</taxon>
        <taxon>Actinomycetes</taxon>
        <taxon>Mycobacteriales</taxon>
        <taxon>Nocardiaceae</taxon>
        <taxon>Nocardia</taxon>
    </lineage>
</organism>
<evidence type="ECO:0000313" key="3">
    <source>
        <dbReference type="EMBL" id="TQM29648.1"/>
    </source>
</evidence>
<name>A0A543F732_9NOCA</name>
<keyword evidence="2" id="KW-0472">Membrane</keyword>
<evidence type="ECO:0000256" key="1">
    <source>
        <dbReference type="SAM" id="MobiDB-lite"/>
    </source>
</evidence>
<dbReference type="AlphaFoldDB" id="A0A543F732"/>
<dbReference type="EMBL" id="VFPG01000001">
    <property type="protein sequence ID" value="TQM29648.1"/>
    <property type="molecule type" value="Genomic_DNA"/>
</dbReference>
<dbReference type="Proteomes" id="UP000316331">
    <property type="component" value="Unassembled WGS sequence"/>
</dbReference>
<evidence type="ECO:0000256" key="2">
    <source>
        <dbReference type="SAM" id="Phobius"/>
    </source>
</evidence>
<reference evidence="3 4" key="1">
    <citation type="submission" date="2019-06" db="EMBL/GenBank/DDBJ databases">
        <title>Sequencing the genomes of 1000 actinobacteria strains.</title>
        <authorList>
            <person name="Klenk H.-P."/>
        </authorList>
    </citation>
    <scope>NUCLEOTIDE SEQUENCE [LARGE SCALE GENOMIC DNA]</scope>
    <source>
        <strain evidence="3 4">DSM 103495</strain>
    </source>
</reference>
<evidence type="ECO:0000313" key="4">
    <source>
        <dbReference type="Proteomes" id="UP000316331"/>
    </source>
</evidence>
<gene>
    <name evidence="3" type="ORF">FB390_1257</name>
</gene>
<proteinExistence type="predicted"/>
<sequence length="245" mass="25379">MRADYARGVGAEGKERIVMAHKPAQIMRHTAIVLAGAASLSLTFVAGTYIVNQMADTQSARAAQAAPPPAPNVAPFTPHPGPRTVETLLSGEAHALPPTYQASVYPAKAVVPQPVSTAIPEQTAGLGGRLGLGTAYVGAQVAPIRTGTVAFTVDTNAFSTLTGLVLSEPVRDHLGIDLDPSGITQIRTEIDTRSGEIAFVLSDANLGEHTIELQRHPAPADRTTTVNPDAPTGHDTLPAPPAVTV</sequence>
<feature type="transmembrane region" description="Helical" evidence="2">
    <location>
        <begin position="31"/>
        <end position="51"/>
    </location>
</feature>
<keyword evidence="2" id="KW-1133">Transmembrane helix</keyword>